<dbReference type="AlphaFoldDB" id="A0AAU8AAE0"/>
<proteinExistence type="predicted"/>
<dbReference type="EMBL" id="CP117826">
    <property type="protein sequence ID" value="XCC63020.1"/>
    <property type="molecule type" value="Genomic_DNA"/>
</dbReference>
<gene>
    <name evidence="1" type="ORF">PUP29_03645</name>
</gene>
<reference evidence="1" key="1">
    <citation type="submission" date="2023-02" db="EMBL/GenBank/DDBJ databases">
        <title>Gut commensal Christensenella minuta modulates host metabolism via a new class of secondary bile acids.</title>
        <authorList>
            <person name="Liu C."/>
        </authorList>
    </citation>
    <scope>NUCLEOTIDE SEQUENCE</scope>
    <source>
        <strain evidence="1">CA70</strain>
    </source>
</reference>
<name>A0AAU8AAE0_9FIRM</name>
<evidence type="ECO:0000313" key="1">
    <source>
        <dbReference type="EMBL" id="XCC63020.1"/>
    </source>
</evidence>
<organism evidence="1">
    <name type="scientific">Christensenella massiliensis</name>
    <dbReference type="NCBI Taxonomy" id="1805714"/>
    <lineage>
        <taxon>Bacteria</taxon>
        <taxon>Bacillati</taxon>
        <taxon>Bacillota</taxon>
        <taxon>Clostridia</taxon>
        <taxon>Christensenellales</taxon>
        <taxon>Christensenellaceae</taxon>
        <taxon>Christensenella</taxon>
    </lineage>
</organism>
<dbReference type="RefSeq" id="WP_079547172.1">
    <property type="nucleotide sequence ID" value="NZ_CP117826.1"/>
</dbReference>
<sequence>MVFLFHLHIPHYEKYIETVALVIYWIKGAARARELKELCENDYISYKKEVADVLGLKDEYDTKRGKMFHSYEMYQTGQTLFLYDKMSYNPV</sequence>
<protein>
    <submittedName>
        <fullName evidence="1">Uncharacterized protein</fullName>
    </submittedName>
</protein>
<accession>A0AAU8AAE0</accession>